<name>A0A3P7T305_RODNA</name>
<accession>A0A3P7T305</accession>
<protein>
    <submittedName>
        <fullName evidence="2">Uncharacterized protein</fullName>
    </submittedName>
</protein>
<reference evidence="2 3" key="1">
    <citation type="submission" date="2018-11" db="EMBL/GenBank/DDBJ databases">
        <authorList>
            <consortium name="Pathogen Informatics"/>
        </authorList>
    </citation>
    <scope>NUCLEOTIDE SEQUENCE [LARGE SCALE GENOMIC DNA]</scope>
</reference>
<dbReference type="AlphaFoldDB" id="A0A3P7T305"/>
<gene>
    <name evidence="2" type="ORF">HNAJ_LOCUS13186</name>
</gene>
<organism evidence="2 3">
    <name type="scientific">Rodentolepis nana</name>
    <name type="common">Dwarf tapeworm</name>
    <name type="synonym">Hymenolepis nana</name>
    <dbReference type="NCBI Taxonomy" id="102285"/>
    <lineage>
        <taxon>Eukaryota</taxon>
        <taxon>Metazoa</taxon>
        <taxon>Spiralia</taxon>
        <taxon>Lophotrochozoa</taxon>
        <taxon>Platyhelminthes</taxon>
        <taxon>Cestoda</taxon>
        <taxon>Eucestoda</taxon>
        <taxon>Cyclophyllidea</taxon>
        <taxon>Hymenolepididae</taxon>
        <taxon>Rodentolepis</taxon>
    </lineage>
</organism>
<dbReference type="EMBL" id="UZAE01015088">
    <property type="protein sequence ID" value="VDO15186.1"/>
    <property type="molecule type" value="Genomic_DNA"/>
</dbReference>
<evidence type="ECO:0000256" key="1">
    <source>
        <dbReference type="SAM" id="MobiDB-lite"/>
    </source>
</evidence>
<feature type="region of interest" description="Disordered" evidence="1">
    <location>
        <begin position="15"/>
        <end position="37"/>
    </location>
</feature>
<keyword evidence="3" id="KW-1185">Reference proteome</keyword>
<evidence type="ECO:0000313" key="3">
    <source>
        <dbReference type="Proteomes" id="UP000278807"/>
    </source>
</evidence>
<dbReference type="OrthoDB" id="6244967at2759"/>
<feature type="compositionally biased region" description="Polar residues" evidence="1">
    <location>
        <begin position="19"/>
        <end position="28"/>
    </location>
</feature>
<sequence>MEAYNMDPGTFNEEASFIGQYSSPSRNSGYREHHTAI</sequence>
<proteinExistence type="predicted"/>
<dbReference type="Proteomes" id="UP000278807">
    <property type="component" value="Unassembled WGS sequence"/>
</dbReference>
<evidence type="ECO:0000313" key="2">
    <source>
        <dbReference type="EMBL" id="VDO15186.1"/>
    </source>
</evidence>